<sequence>MATLAPETRPNTPHYGHAVMPQATHDEQALEDHFLAMRAWTNQHMDPLDRRLLDEVIVPEVTAKTGKAPTRSGEVRGALESHPLHQYWLTLSLFYQDRIWHVIDDAIDRQYDDLAGKVAELSAQPKGSLRLNPDLEMPRYISSIDHHRMGGGYITDTSEADFRAGALYDRFASTYLRNLNGGWKNDGRGHTLASHVQGFFPDFKPKRILDLGCSVGHSTVAIAQAFPDAEVYALDVGAPMLRYGHARAESMGVGIHFSQQDAEHTDFEDGSFDLVCSSALLHETSAKGMRQIFKESHRLLRSGGIMCHVDVPPRHEHLCLWDQMRCDFESHYNNEPFMTSLARTDWMKVATDAGFAPEKVGIGYRKGTFWLNPNTSDFFTEGHPEGRTLMGSWYACAAVKD</sequence>
<keyword evidence="2" id="KW-0808">Transferase</keyword>
<dbReference type="Pfam" id="PF13649">
    <property type="entry name" value="Methyltransf_25"/>
    <property type="match status" value="1"/>
</dbReference>
<evidence type="ECO:0000313" key="3">
    <source>
        <dbReference type="Proteomes" id="UP000282837"/>
    </source>
</evidence>
<dbReference type="OrthoDB" id="5449367at2"/>
<keyword evidence="2" id="KW-0489">Methyltransferase</keyword>
<accession>A0A437NAN3</accession>
<dbReference type="GO" id="GO:0008168">
    <property type="term" value="F:methyltransferase activity"/>
    <property type="evidence" value="ECO:0007669"/>
    <property type="project" value="UniProtKB-KW"/>
</dbReference>
<organism evidence="2 3">
    <name type="scientific">Novosphingobium umbonatum</name>
    <dbReference type="NCBI Taxonomy" id="1908524"/>
    <lineage>
        <taxon>Bacteria</taxon>
        <taxon>Pseudomonadati</taxon>
        <taxon>Pseudomonadota</taxon>
        <taxon>Alphaproteobacteria</taxon>
        <taxon>Sphingomonadales</taxon>
        <taxon>Sphingomonadaceae</taxon>
        <taxon>Novosphingobium</taxon>
    </lineage>
</organism>
<dbReference type="GO" id="GO:0032259">
    <property type="term" value="P:methylation"/>
    <property type="evidence" value="ECO:0007669"/>
    <property type="project" value="UniProtKB-KW"/>
</dbReference>
<dbReference type="Gene3D" id="3.40.50.150">
    <property type="entry name" value="Vaccinia Virus protein VP39"/>
    <property type="match status" value="1"/>
</dbReference>
<name>A0A437NAN3_9SPHN</name>
<dbReference type="CDD" id="cd02440">
    <property type="entry name" value="AdoMet_MTases"/>
    <property type="match status" value="1"/>
</dbReference>
<dbReference type="InterPro" id="IPR029063">
    <property type="entry name" value="SAM-dependent_MTases_sf"/>
</dbReference>
<dbReference type="EMBL" id="SACO01000002">
    <property type="protein sequence ID" value="RVU06979.1"/>
    <property type="molecule type" value="Genomic_DNA"/>
</dbReference>
<evidence type="ECO:0000313" key="2">
    <source>
        <dbReference type="EMBL" id="RVU06979.1"/>
    </source>
</evidence>
<keyword evidence="3" id="KW-1185">Reference proteome</keyword>
<dbReference type="SUPFAM" id="SSF53335">
    <property type="entry name" value="S-adenosyl-L-methionine-dependent methyltransferases"/>
    <property type="match status" value="1"/>
</dbReference>
<reference evidence="2 3" key="1">
    <citation type="submission" date="2019-01" db="EMBL/GenBank/DDBJ databases">
        <authorList>
            <person name="Chen W.-M."/>
        </authorList>
    </citation>
    <scope>NUCLEOTIDE SEQUENCE [LARGE SCALE GENOMIC DNA]</scope>
    <source>
        <strain evidence="2 3">FSY-9</strain>
    </source>
</reference>
<feature type="domain" description="Methyltransferase" evidence="1">
    <location>
        <begin position="208"/>
        <end position="304"/>
    </location>
</feature>
<gene>
    <name evidence="2" type="ORF">EOE18_03195</name>
</gene>
<dbReference type="InterPro" id="IPR041698">
    <property type="entry name" value="Methyltransf_25"/>
</dbReference>
<dbReference type="PANTHER" id="PTHR43591">
    <property type="entry name" value="METHYLTRANSFERASE"/>
    <property type="match status" value="1"/>
</dbReference>
<evidence type="ECO:0000259" key="1">
    <source>
        <dbReference type="Pfam" id="PF13649"/>
    </source>
</evidence>
<dbReference type="RefSeq" id="WP_127706164.1">
    <property type="nucleotide sequence ID" value="NZ_SACO01000002.1"/>
</dbReference>
<protein>
    <submittedName>
        <fullName evidence="2">Class I SAM-dependent methyltransferase</fullName>
    </submittedName>
</protein>
<proteinExistence type="predicted"/>
<dbReference type="Proteomes" id="UP000282837">
    <property type="component" value="Unassembled WGS sequence"/>
</dbReference>
<dbReference type="AlphaFoldDB" id="A0A437NAN3"/>
<comment type="caution">
    <text evidence="2">The sequence shown here is derived from an EMBL/GenBank/DDBJ whole genome shotgun (WGS) entry which is preliminary data.</text>
</comment>